<dbReference type="OrthoDB" id="6520163at2"/>
<dbReference type="RefSeq" id="WP_128602264.1">
    <property type="nucleotide sequence ID" value="NZ_MLFS01000049.1"/>
</dbReference>
<name>A0A1X1D400_9GAMM</name>
<comment type="caution">
    <text evidence="2">The sequence shown here is derived from an EMBL/GenBank/DDBJ whole genome shotgun (WGS) entry which is preliminary data.</text>
</comment>
<organism evidence="2 3">
    <name type="scientific">Pantoea wallisii</name>
    <dbReference type="NCBI Taxonomy" id="1076551"/>
    <lineage>
        <taxon>Bacteria</taxon>
        <taxon>Pseudomonadati</taxon>
        <taxon>Pseudomonadota</taxon>
        <taxon>Gammaproteobacteria</taxon>
        <taxon>Enterobacterales</taxon>
        <taxon>Erwiniaceae</taxon>
        <taxon>Pantoea</taxon>
    </lineage>
</organism>
<gene>
    <name evidence="2" type="ORF">HA48_16045</name>
</gene>
<reference evidence="2 3" key="1">
    <citation type="journal article" date="2017" name="Antonie Van Leeuwenhoek">
        <title>Phylogenomic resolution of the bacterial genus Pantoea and its relationship with Erwinia and Tatumella.</title>
        <authorList>
            <person name="Palmer M."/>
            <person name="Steenkamp E.T."/>
            <person name="Coetzee M.P."/>
            <person name="Chan W.Y."/>
            <person name="van Zyl E."/>
            <person name="De Maayer P."/>
            <person name="Coutinho T.A."/>
            <person name="Blom J."/>
            <person name="Smits T.H."/>
            <person name="Duffy B."/>
            <person name="Venter S.N."/>
        </authorList>
    </citation>
    <scope>NUCLEOTIDE SEQUENCE [LARGE SCALE GENOMIC DNA]</scope>
    <source>
        <strain evidence="2 3">LMG 26277</strain>
    </source>
</reference>
<dbReference type="Proteomes" id="UP000193104">
    <property type="component" value="Unassembled WGS sequence"/>
</dbReference>
<dbReference type="EMBL" id="MLFS01000049">
    <property type="protein sequence ID" value="ORM71409.1"/>
    <property type="molecule type" value="Genomic_DNA"/>
</dbReference>
<dbReference type="AlphaFoldDB" id="A0A1X1D400"/>
<dbReference type="STRING" id="1076551.HA48_16045"/>
<feature type="region of interest" description="Disordered" evidence="1">
    <location>
        <begin position="50"/>
        <end position="82"/>
    </location>
</feature>
<sequence>MITLDISTRTCPLTREEATYVAEILTSAVSGKPAAAPAFTGGIHGHISVLSQKTKPAWQKAKKGDGEFRSNPPQSDHVLTGC</sequence>
<evidence type="ECO:0000313" key="3">
    <source>
        <dbReference type="Proteomes" id="UP000193104"/>
    </source>
</evidence>
<evidence type="ECO:0000256" key="1">
    <source>
        <dbReference type="SAM" id="MobiDB-lite"/>
    </source>
</evidence>
<protein>
    <submittedName>
        <fullName evidence="2">Uncharacterized protein</fullName>
    </submittedName>
</protein>
<proteinExistence type="predicted"/>
<keyword evidence="3" id="KW-1185">Reference proteome</keyword>
<evidence type="ECO:0000313" key="2">
    <source>
        <dbReference type="EMBL" id="ORM71409.1"/>
    </source>
</evidence>
<accession>A0A1X1D400</accession>